<evidence type="ECO:0000313" key="2">
    <source>
        <dbReference type="EMBL" id="SDM16328.1"/>
    </source>
</evidence>
<dbReference type="AlphaFoldDB" id="A0A1G9QZ78"/>
<sequence length="64" mass="6530">MTMRRITVLAAAMTGSLLLLAAPSRADLGLDDIIGPVSNLADPVPLDAVVDPAVDLGLTLASLF</sequence>
<gene>
    <name evidence="2" type="ORF">SAMN05421869_13766</name>
</gene>
<reference evidence="2 3" key="1">
    <citation type="submission" date="2016-10" db="EMBL/GenBank/DDBJ databases">
        <authorList>
            <person name="de Groot N.N."/>
        </authorList>
    </citation>
    <scope>NUCLEOTIDE SEQUENCE [LARGE SCALE GENOMIC DNA]</scope>
    <source>
        <strain evidence="2 3">CGMCC 4.6533</strain>
    </source>
</reference>
<accession>A0A1G9QZ78</accession>
<proteinExistence type="predicted"/>
<protein>
    <submittedName>
        <fullName evidence="2">Uncharacterized protein</fullName>
    </submittedName>
</protein>
<organism evidence="2 3">
    <name type="scientific">Nonomuraea jiangxiensis</name>
    <dbReference type="NCBI Taxonomy" id="633440"/>
    <lineage>
        <taxon>Bacteria</taxon>
        <taxon>Bacillati</taxon>
        <taxon>Actinomycetota</taxon>
        <taxon>Actinomycetes</taxon>
        <taxon>Streptosporangiales</taxon>
        <taxon>Streptosporangiaceae</taxon>
        <taxon>Nonomuraea</taxon>
    </lineage>
</organism>
<evidence type="ECO:0000256" key="1">
    <source>
        <dbReference type="SAM" id="SignalP"/>
    </source>
</evidence>
<dbReference type="RefSeq" id="WP_090946254.1">
    <property type="nucleotide sequence ID" value="NZ_FNDJ01000037.1"/>
</dbReference>
<feature type="chain" id="PRO_5039222066" evidence="1">
    <location>
        <begin position="22"/>
        <end position="64"/>
    </location>
</feature>
<dbReference type="EMBL" id="FNDJ01000037">
    <property type="protein sequence ID" value="SDM16328.1"/>
    <property type="molecule type" value="Genomic_DNA"/>
</dbReference>
<keyword evidence="1" id="KW-0732">Signal</keyword>
<name>A0A1G9QZ78_9ACTN</name>
<keyword evidence="3" id="KW-1185">Reference proteome</keyword>
<evidence type="ECO:0000313" key="3">
    <source>
        <dbReference type="Proteomes" id="UP000199202"/>
    </source>
</evidence>
<feature type="signal peptide" evidence="1">
    <location>
        <begin position="1"/>
        <end position="21"/>
    </location>
</feature>
<dbReference type="Proteomes" id="UP000199202">
    <property type="component" value="Unassembled WGS sequence"/>
</dbReference>